<dbReference type="AlphaFoldDB" id="A0A2V2N4B9"/>
<evidence type="ECO:0000313" key="1">
    <source>
        <dbReference type="EMBL" id="PWR73355.1"/>
    </source>
</evidence>
<keyword evidence="2" id="KW-1185">Reference proteome</keyword>
<sequence>MARQCQICISKHCEEINRALLAGESNRSIASKYGFDHNAVQRHRKHIPAVLAKAKEVMEITKSDDLLEQTRDLLNQAQSITDEARKAGDLRTAVSGIGQIKNILELLMKVNLEMARMAEAKGTGESRGPIQFVQMAVQQRDD</sequence>
<reference evidence="1 2" key="1">
    <citation type="submission" date="2018-05" db="EMBL/GenBank/DDBJ databases">
        <title>Draft genome of Methanospirillum stamsii Pt1.</title>
        <authorList>
            <person name="Dueholm M.S."/>
            <person name="Nielsen P.H."/>
            <person name="Bakmann L.F."/>
            <person name="Otzen D.E."/>
        </authorList>
    </citation>
    <scope>NUCLEOTIDE SEQUENCE [LARGE SCALE GENOMIC DNA]</scope>
    <source>
        <strain evidence="1 2">Pt1</strain>
    </source>
</reference>
<dbReference type="EMBL" id="QGMZ01000019">
    <property type="protein sequence ID" value="PWR73355.1"/>
    <property type="molecule type" value="Genomic_DNA"/>
</dbReference>
<proteinExistence type="predicted"/>
<dbReference type="Proteomes" id="UP000245934">
    <property type="component" value="Unassembled WGS sequence"/>
</dbReference>
<evidence type="ECO:0000313" key="2">
    <source>
        <dbReference type="Proteomes" id="UP000245934"/>
    </source>
</evidence>
<name>A0A2V2N4B9_9EURY</name>
<dbReference type="RefSeq" id="WP_109941142.1">
    <property type="nucleotide sequence ID" value="NZ_CP176366.1"/>
</dbReference>
<accession>A0A2V2N4B9</accession>
<protein>
    <submittedName>
        <fullName evidence="1">Uncharacterized protein</fullName>
    </submittedName>
</protein>
<gene>
    <name evidence="1" type="ORF">DLD82_10845</name>
</gene>
<comment type="caution">
    <text evidence="1">The sequence shown here is derived from an EMBL/GenBank/DDBJ whole genome shotgun (WGS) entry which is preliminary data.</text>
</comment>
<dbReference type="GeneID" id="97611375"/>
<organism evidence="1 2">
    <name type="scientific">Methanospirillum stamsii</name>
    <dbReference type="NCBI Taxonomy" id="1277351"/>
    <lineage>
        <taxon>Archaea</taxon>
        <taxon>Methanobacteriati</taxon>
        <taxon>Methanobacteriota</taxon>
        <taxon>Stenosarchaea group</taxon>
        <taxon>Methanomicrobia</taxon>
        <taxon>Methanomicrobiales</taxon>
        <taxon>Methanospirillaceae</taxon>
        <taxon>Methanospirillum</taxon>
    </lineage>
</organism>